<dbReference type="SUPFAM" id="SSF52540">
    <property type="entry name" value="P-loop containing nucleoside triphosphate hydrolases"/>
    <property type="match status" value="1"/>
</dbReference>
<protein>
    <submittedName>
        <fullName evidence="1">Uncharacterized protein</fullName>
    </submittedName>
</protein>
<keyword evidence="2" id="KW-1185">Reference proteome</keyword>
<sequence length="1188" mass="135094">MIAEFPNQTAAQKPALTPLDDLLQNELQPNIGSCVKSGCLVLVPAQTGIGKTHSIKQLILEELVATGPDSGRTIYYITNSVDNVRQTYEELCELIDKQAIDGKPRFSSSQKAALKSQIVYLPSQGNQLLEVEEASVEQVIELFDLNSDAQLRHNWKTVKKLGQTINDHPTVRVGLQESLEREAAETYRQIISHIQARQRSENPVTLSARHYEILDKLIPGDRLRRKEARVCFMTTRKFLAGYQTTKNRIHPIRELNDALMLIDEFDRQNEIILQFMADQRAMDLIELTRTLHANLLQHRLERSNRYEGIEDKFGTLRSALSDFAERWNLQFAFNIDGASLENEKVRLFSDRTVTHAHSSEHIFKLVTDENLQKNIIRSEPRETKGERGSTQNRMSRFINEADWLFRRFIWIMRSSVWLYLNNLAKTDVDGGHSKSATLQNAVHSILRHFNLQDLRTVVFAAFDAQVSFSGRRSNTDFSDNRAASRTYHDNGLKLTDVRRNEGTLDTVSCYYTGFTVTPTGLLARLVESGAKIVGISATANSPTVTKNFDQDYLKTRLGSHFVELTHDQKARIGAYYQSRRRYAEAGVQVGIEFIAPDRNFLTEALTHNSRQAVRKPGAVLNQWLGKDGDGEFALTWVSRLLKSLDHFMAADTNRYMLVLLNRTISPAKHTDFISFLKEFLQKRSEMSGRGFKLFPGMDAQSMRLGEFENALKHLSTTNDKVIMLSTYASMGEGKNPDYPVELEQDRAELIWVGYGAEPSEARADIDTLYLEKPTHQLLSDSEDYQINQLLLFHQIMALQEAGWISPREARGWVKQALQGTSQHLHLGRYYETGDYEWLIRKVIEQAVGRTARTAFKRPAIKLFADSDLRPVLGTDPRSRDSLSHEYIALTEHANKAMQFKGDDRELIRLHNKAELYTADTLGLIRELMSGFHGADPETAIRNWEDLRKQLLTEPTRAKPSASNPRLYIQSPSIGGYRFSGNLETDEHYLESDRDLQFFDQAHGSRWISEAESGLLALMKNPIVCGHFESKGYATGWQQLSYIMNPAAFFNLYKGALGEEGIEALLQHHGLLVEKLPSEAYEMCDFLLRVTPDKPPVGIDAKHWRSDGTIENHPYKANELKTSIGMEHFAYINLFGEEGKRCRYLSEELKPSSRTDSSVLEVPGLLNPDTGEILHNNLQALLEWIGECQ</sequence>
<proteinExistence type="predicted"/>
<dbReference type="EMBL" id="JABCKY010000001">
    <property type="protein sequence ID" value="NMT63480.1"/>
    <property type="molecule type" value="Genomic_DNA"/>
</dbReference>
<organism evidence="1 2">
    <name type="scientific">Marinobacter orientalis</name>
    <dbReference type="NCBI Taxonomy" id="1928859"/>
    <lineage>
        <taxon>Bacteria</taxon>
        <taxon>Pseudomonadati</taxon>
        <taxon>Pseudomonadota</taxon>
        <taxon>Gammaproteobacteria</taxon>
        <taxon>Pseudomonadales</taxon>
        <taxon>Marinobacteraceae</taxon>
        <taxon>Marinobacter</taxon>
    </lineage>
</organism>
<dbReference type="Proteomes" id="UP000567186">
    <property type="component" value="Unassembled WGS sequence"/>
</dbReference>
<dbReference type="OrthoDB" id="6372157at2"/>
<evidence type="ECO:0000313" key="1">
    <source>
        <dbReference type="EMBL" id="NMT63480.1"/>
    </source>
</evidence>
<evidence type="ECO:0000313" key="2">
    <source>
        <dbReference type="Proteomes" id="UP000567186"/>
    </source>
</evidence>
<name>A0A7Y0RC22_9GAMM</name>
<comment type="caution">
    <text evidence="1">The sequence shown here is derived from an EMBL/GenBank/DDBJ whole genome shotgun (WGS) entry which is preliminary data.</text>
</comment>
<gene>
    <name evidence="1" type="ORF">HIU99_07685</name>
</gene>
<dbReference type="AlphaFoldDB" id="A0A7Y0RC22"/>
<dbReference type="RefSeq" id="WP_135955898.1">
    <property type="nucleotide sequence ID" value="NZ_JABCKY010000001.1"/>
</dbReference>
<dbReference type="InterPro" id="IPR027417">
    <property type="entry name" value="P-loop_NTPase"/>
</dbReference>
<accession>A0A7Y0RC22</accession>
<reference evidence="1 2" key="1">
    <citation type="submission" date="2020-04" db="EMBL/GenBank/DDBJ databases">
        <title>Marinobacter oceani sp. nov., isolated from marine solar saltern.</title>
        <authorList>
            <person name="Chen X.-Y."/>
        </authorList>
    </citation>
    <scope>NUCLEOTIDE SEQUENCE [LARGE SCALE GENOMIC DNA]</scope>
    <source>
        <strain evidence="1 2">W62</strain>
    </source>
</reference>